<gene>
    <name evidence="3" type="ORF">AB835_08195</name>
</gene>
<name>A0A1D2QPT8_9GAMM</name>
<evidence type="ECO:0000256" key="1">
    <source>
        <dbReference type="ARBA" id="ARBA00022806"/>
    </source>
</evidence>
<dbReference type="SMART" id="SM00487">
    <property type="entry name" value="DEXDc"/>
    <property type="match status" value="1"/>
</dbReference>
<dbReference type="PANTHER" id="PTHR45629:SF7">
    <property type="entry name" value="DNA EXCISION REPAIR PROTEIN ERCC-6-RELATED"/>
    <property type="match status" value="1"/>
</dbReference>
<evidence type="ECO:0000259" key="2">
    <source>
        <dbReference type="SMART" id="SM00487"/>
    </source>
</evidence>
<keyword evidence="1 3" id="KW-0547">Nucleotide-binding</keyword>
<keyword evidence="1 3" id="KW-0378">Hydrolase</keyword>
<dbReference type="GO" id="GO:0004386">
    <property type="term" value="F:helicase activity"/>
    <property type="evidence" value="ECO:0007669"/>
    <property type="project" value="UniProtKB-KW"/>
</dbReference>
<evidence type="ECO:0000313" key="4">
    <source>
        <dbReference type="Proteomes" id="UP000242502"/>
    </source>
</evidence>
<feature type="domain" description="Helicase ATP-binding" evidence="2">
    <location>
        <begin position="59"/>
        <end position="425"/>
    </location>
</feature>
<dbReference type="InterPro" id="IPR050496">
    <property type="entry name" value="SNF2_RAD54_helicase_repair"/>
</dbReference>
<dbReference type="InterPro" id="IPR027417">
    <property type="entry name" value="P-loop_NTPase"/>
</dbReference>
<dbReference type="AlphaFoldDB" id="A0A1D2QPT8"/>
<proteinExistence type="predicted"/>
<dbReference type="InterPro" id="IPR014001">
    <property type="entry name" value="Helicase_ATP-bd"/>
</dbReference>
<dbReference type="Pfam" id="PF00176">
    <property type="entry name" value="SNF2-rel_dom"/>
    <property type="match status" value="2"/>
</dbReference>
<evidence type="ECO:0000313" key="3">
    <source>
        <dbReference type="EMBL" id="ODS23609.1"/>
    </source>
</evidence>
<dbReference type="Gene3D" id="3.40.50.10810">
    <property type="entry name" value="Tandem AAA-ATPase domain"/>
    <property type="match status" value="2"/>
</dbReference>
<dbReference type="Proteomes" id="UP000242502">
    <property type="component" value="Unassembled WGS sequence"/>
</dbReference>
<protein>
    <submittedName>
        <fullName evidence="3">DEAD/DEAH box helicase</fullName>
    </submittedName>
</protein>
<keyword evidence="1 3" id="KW-0067">ATP-binding</keyword>
<keyword evidence="1 3" id="KW-0347">Helicase</keyword>
<organism evidence="3 4">
    <name type="scientific">Candidatus Endobugula sertula</name>
    <name type="common">Bugula neritina bacterial symbiont</name>
    <dbReference type="NCBI Taxonomy" id="62101"/>
    <lineage>
        <taxon>Bacteria</taxon>
        <taxon>Pseudomonadati</taxon>
        <taxon>Pseudomonadota</taxon>
        <taxon>Gammaproteobacteria</taxon>
        <taxon>Cellvibrionales</taxon>
        <taxon>Cellvibrionaceae</taxon>
        <taxon>Candidatus Endobugula</taxon>
    </lineage>
</organism>
<reference evidence="3 4" key="1">
    <citation type="journal article" date="2016" name="Appl. Environ. Microbiol.">
        <title>Lack of Overt Genome Reduction in the Bryostatin-Producing Bryozoan Symbiont "Candidatus Endobugula sertula".</title>
        <authorList>
            <person name="Miller I.J."/>
            <person name="Vanee N."/>
            <person name="Fong S.S."/>
            <person name="Lim-Fong G.E."/>
            <person name="Kwan J.C."/>
        </authorList>
    </citation>
    <scope>NUCLEOTIDE SEQUENCE [LARGE SCALE GENOMIC DNA]</scope>
    <source>
        <strain evidence="3">AB1-4</strain>
    </source>
</reference>
<dbReference type="PANTHER" id="PTHR45629">
    <property type="entry name" value="SNF2/RAD54 FAMILY MEMBER"/>
    <property type="match status" value="1"/>
</dbReference>
<dbReference type="GO" id="GO:0005524">
    <property type="term" value="F:ATP binding"/>
    <property type="evidence" value="ECO:0007669"/>
    <property type="project" value="InterPro"/>
</dbReference>
<accession>A0A1D2QPT8</accession>
<comment type="caution">
    <text evidence="3">The sequence shown here is derived from an EMBL/GenBank/DDBJ whole genome shotgun (WGS) entry which is preliminary data.</text>
</comment>
<dbReference type="SUPFAM" id="SSF52540">
    <property type="entry name" value="P-loop containing nucleoside triphosphate hydrolases"/>
    <property type="match status" value="2"/>
</dbReference>
<dbReference type="InterPro" id="IPR000330">
    <property type="entry name" value="SNF2_N"/>
</dbReference>
<dbReference type="STRING" id="62101.AB835_08195"/>
<dbReference type="InterPro" id="IPR038718">
    <property type="entry name" value="SNF2-like_sf"/>
</dbReference>
<dbReference type="Gene3D" id="3.40.50.300">
    <property type="entry name" value="P-loop containing nucleotide triphosphate hydrolases"/>
    <property type="match status" value="1"/>
</dbReference>
<sequence>MEAIAEAAPYPQVTVGLTDFIEDYGPSLLGAIHRQLKPVFDPNEESERRKRYQAVLSDLKRKPFPAQERAVLALAELLIGQDQSAAILNAEMGTGKTMMAIALSSLMFSEGYSKSLVISPPHLVYKWRREILETVPNARVWVLNGVDTLAKLQWLRDGLSPGDPSSTGPEFYILGRVRMRMDYHWKPVCDQRKQHEWDIHEQRVHTSVFASCPRCGTYIKDSAEERVLTPVEFRREDRQRSCTNCGEALWTLHRPRSAPPKDHEALLLKALQAMPTIGRVTARRLMDLLGADALNDMLSDNIYEFVNLMDEEGELVFSDSQAKRLERHLATYEHALSQGGFQPTEFIKRYLPKYFFDLLVVDEGHEYKNPGSAQGQALGVLATQVRKRLLLTGTLMGGYGTDLFYLLWRMMPQQMIQEGYTYSQRNSLAAASMAFMRRHGVLKEVLKVTEGADHKTAKGRSVTVHTVKAPGFGPEGIVRHLLPFTVFLKLKDVGAALPTYDERLVEVEMTLAQADAYQQLSVRLTQLMREALARGDHTLLGVVINCLLAWPDCAFREERVLHPRTKAVLAHVPAIFQEDEASPKEDELAEYCLAECDKGRRVLVYTTYTGKRDTASRLQAQLRDRGLKVAVLRSSVETAKREDWVLSQVDRGIDVLITNPELVKTGLDMLEFPSIAFMQTGYNVYTVMQAARRSWLIGQHKPVEVVFFGYQLTAQMACLALMAEKIAVSMSTSGDMPSTGLDSLNETGDSIEVALARQLLSQGS</sequence>
<dbReference type="EMBL" id="MDLC01000025">
    <property type="protein sequence ID" value="ODS23609.1"/>
    <property type="molecule type" value="Genomic_DNA"/>
</dbReference>